<feature type="region of interest" description="Disordered" evidence="1">
    <location>
        <begin position="60"/>
        <end position="90"/>
    </location>
</feature>
<feature type="region of interest" description="Disordered" evidence="1">
    <location>
        <begin position="468"/>
        <end position="507"/>
    </location>
</feature>
<evidence type="ECO:0000256" key="1">
    <source>
        <dbReference type="SAM" id="MobiDB-lite"/>
    </source>
</evidence>
<dbReference type="EMBL" id="RRYP01001303">
    <property type="protein sequence ID" value="TNV86109.1"/>
    <property type="molecule type" value="Genomic_DNA"/>
</dbReference>
<feature type="region of interest" description="Disordered" evidence="1">
    <location>
        <begin position="115"/>
        <end position="138"/>
    </location>
</feature>
<name>A0A8J8P579_HALGN</name>
<accession>A0A8J8P579</accession>
<organism evidence="2 3">
    <name type="scientific">Halteria grandinella</name>
    <dbReference type="NCBI Taxonomy" id="5974"/>
    <lineage>
        <taxon>Eukaryota</taxon>
        <taxon>Sar</taxon>
        <taxon>Alveolata</taxon>
        <taxon>Ciliophora</taxon>
        <taxon>Intramacronucleata</taxon>
        <taxon>Spirotrichea</taxon>
        <taxon>Stichotrichia</taxon>
        <taxon>Sporadotrichida</taxon>
        <taxon>Halteriidae</taxon>
        <taxon>Halteria</taxon>
    </lineage>
</organism>
<protein>
    <submittedName>
        <fullName evidence="2">Uncharacterized protein</fullName>
    </submittedName>
</protein>
<feature type="compositionally biased region" description="Low complexity" evidence="1">
    <location>
        <begin position="116"/>
        <end position="134"/>
    </location>
</feature>
<keyword evidence="3" id="KW-1185">Reference proteome</keyword>
<dbReference type="Proteomes" id="UP000785679">
    <property type="component" value="Unassembled WGS sequence"/>
</dbReference>
<reference evidence="2" key="1">
    <citation type="submission" date="2019-06" db="EMBL/GenBank/DDBJ databases">
        <authorList>
            <person name="Zheng W."/>
        </authorList>
    </citation>
    <scope>NUCLEOTIDE SEQUENCE</scope>
    <source>
        <strain evidence="2">QDHG01</strain>
    </source>
</reference>
<feature type="compositionally biased region" description="Low complexity" evidence="1">
    <location>
        <begin position="485"/>
        <end position="507"/>
    </location>
</feature>
<feature type="compositionally biased region" description="Polar residues" evidence="1">
    <location>
        <begin position="70"/>
        <end position="90"/>
    </location>
</feature>
<evidence type="ECO:0000313" key="2">
    <source>
        <dbReference type="EMBL" id="TNV86109.1"/>
    </source>
</evidence>
<comment type="caution">
    <text evidence="2">The sequence shown here is derived from an EMBL/GenBank/DDBJ whole genome shotgun (WGS) entry which is preliminary data.</text>
</comment>
<evidence type="ECO:0000313" key="3">
    <source>
        <dbReference type="Proteomes" id="UP000785679"/>
    </source>
</evidence>
<dbReference type="AlphaFoldDB" id="A0A8J8P579"/>
<proteinExistence type="predicted"/>
<gene>
    <name evidence="2" type="ORF">FGO68_gene11192</name>
</gene>
<sequence length="507" mass="55035">MKLFHPEHVIPPNVHNPNCAHFKKAVHNHPPQPHVHAQYPNEGPGKGHTHMHAKNCPKARQMAMQQQQQGKSPNGVFQQQQKSQGPSTILNGDKFVFNNITNNYYQIQRGISGQLSSTHTHAPHHQQQPSGSSQNAISEFRAEPPPQLACPHGCPHNQDQYDAYNQTATYYSRGYNQASRQQTENWGMQHTQMQKRHHHHNHFHSHHNSCCAIAESQHAAVQQALMNVESPPDFNSGSGFKIKSGSKFFMNNQGSQNATNPFSLAHHQQYYQHNHNHHQSGVGGGQHSTISTSKFFTNSANHLESKGTFKTSYFGYMSSSSSNKSRGLGNSGSALQKLGVMYPGGPSGHHAHHLHHKGGAMGGMMLDVISPILGKSISSFDPISTTNFDLGSNLGSFLPPLGGVASLLPLSQSGNNDLGINNISVTGDEMGKLLKTHLTQQDGLKINMGSILGQVVADTSLNFPISEPGSVRMGSSGQDAEVDLSAAANTTNNNNNSKKASPNSNAE</sequence>